<feature type="compositionally biased region" description="Polar residues" evidence="1">
    <location>
        <begin position="2170"/>
        <end position="2219"/>
    </location>
</feature>
<dbReference type="InterPro" id="IPR014009">
    <property type="entry name" value="PIK_FAT"/>
</dbReference>
<feature type="compositionally biased region" description="Low complexity" evidence="1">
    <location>
        <begin position="1234"/>
        <end position="1250"/>
    </location>
</feature>
<sequence>MNISSLRIPKKSNEMIKRYEDYYRSFYLEMIRMSNSNFNSYIQKYIELIENLIKSSFLKNIPENMIRAAIGIISLHVFGYDDFNRLIRLLNRLLPQKDPEYVKFTSWCIGTLIHHPGIEQVRYVRHLFTERIPGWAFAKGQRARHLAAAHLINDLSISAGSTVVVFFPILQSIIWPLVSHESIEVLKATADAVYHFADAIISYSRSDFSEFMGFFFKLATKLLSFGDELRVYIALLLFRQLITVYPEYFTSREVLIFYSAFDDYSTNKKPFVKMAAYSAIISLSRVDSNQFQSNFISEIFTRTNELICEFPDEVSDCLCLLIETIPNYMKSHISDLINFCKTLVNISRSPFRLLSHIFKRFRQTLINEFVIDEAFLINLIEYPEINEDYYKFIVNASRIFQKRTDNMANPASSPVNSNQHKPIHQSQSTYDINSKQLKFENKLENHPSIITSSNSINNLSSNLYLFNANSNNNSTLSSCSYFEIYNATESFLQLVESFSNHLSNRLKTELQQNAYDINNYSNCIPKYNTNPDIFITTSDQYFKSDANSLLAMKILAEIPPEILIKESLPGIMEALESITSSPNLPTREIVPKAIYNVGRVCQDFVTKDDLVDKLFNIALYDDYHDVRTSALKVLYENIDSKIFATPENMKSFQVFVNDDSVIVKRIALQILEKLVVYNPIGVTTITRNALLDNFFIIRHVPGIRKRSRIARILPDLIHASAPTITAYSDGFMELVINIFKQYQENIVKRNSFQNFIEVTSYQQFINGIIESLTILAPYDPLQVAKHADFLIDFLCEILKPESNRSIILSALELLYVLFRPPASSIDYRAKAPTVLSSCSELLTTTDSRKERIALLKVIGAIGILEVHQKSITVASSSPRIYDESLTRIFYHPGRDEERTNCDESWLIQENLQEEYMTVFSTSSLLDIFKDDSLKEFHVEAVQSLVNIFASLNANNNNNKGSDSNNNSLNNKNYMSTSMLHQFDMFVTRILEVLQGLSDKSKNEHIAEMKTYLPLFSSLVHYAQNNVSPFLKDSLELIKENFCNELADDFVQLILSFIDAVKDAFNPYASDTICLLVVCLDNSKINDENLSRTVLKAFSLLGIYASDLLYLIVPQICDAVECEQTLPRVRYVAFQTLSNLMQSVDLFPYLGPIMRALTTGLFNDDPNNAKTKRSAFEFLYVMLKTQGSNFLTSVEPLLESIKSHGIMTDELQEIIKDVKNNVYSKTYRPLLHQHSNNNSDANNKDSSSTKNKSNKKKKSTNRKRSESIRSNYLFLLQLQQLTHSYVFSEDAITMKALTPNLGRDKHLEQWLFSFMLTCISNSPSAAIRACTPLATNYPNLAYKVFRTAFFSCWQLMSDKGKKQITQSFSDLLKTESNNTVNYEIIKLLVFMDKIEAPLEIDKISLIKLSIRYGGDAAAYALHVINQEYDNNPDDFNLLSTMIDLYCQLGSQPNAQGLWSKASLKYPSLNNSELLSKLKMWDQAEPIYREKFERTKEADAFVGLTTSLSHLAMWEDIIGFYGTFMRLERHHKNLVAPYFAQAAVKLGKWDKLKYILQFAPEDSILCKIMGALYALHNKDKDEVDRFVLQGFSLMSSRPTAILADNKQIVHIETMLLCQQLVEIAEMKSWISDDHRKEIEEVWLERLKTAPRDFDLWFGILSNRACFTQIRDPNLIRFFSMKSSTLGTKLHTNAFSSLFPFFDFQTAPDIVKICFVVAHWNTGEHARAQEEMSMLISQLEQGDLLNMCRFIYSNWMFNNWNETFNNTQSNNYDPLRIAYKNLKEIILSFDDSYEESVSDNNLSSTTIPLSSTISNNSLRSSFNDLTGSSNKTGVPIRRKASNLTFFVNHGKRSSETNLYRSYVLPHRIFNELNSSSLVNPVKVIRKWADVNVALAGLDKENLTSYVTNAIDSLTKCATLSPSFPDIVLLLNIFFENAEKYEVFTSTAHKCIEQLPPKMLLQASPQLLVQLSHPSKAVSDFVHGIVTDLLKEHYHELIFAIIVLTKSPNFKRAEVANRIKSEFTVSHPREYIEVILIRKCLLKASVTWTESMSSIVAESIDFYMHNKFKKMKESLESLIDLIRPERAKCLMDRRFQKAHGDEIKKLKELLKKLPSVTDIIEITNKEEENKETEKEAENEPAKEIVHVEEKANETETIKNNKKEEENKEKGQHIQMPTQDVYSHDQNYTVNRGANYTPTTSSASSNPDANEQPHQPFMHSQETSEQGMRPMMMNSSPKPFEGGYPYHTGDHSSNYSGGAGHANGGYFRGPHYPPNMAIGASSNAGDHQGENSGNGRFQAMPRRTQSERPNYPPYNQGGPFQRGHGYGPGFGPNGPQGAQRHASDGQKPEQGPQRYGSDGLVYGQGPPGFSGLGPGGQGGNARYNTDGQGGPGYSSESSGYSQGGYGYNPSGVGYQLPPGGPGFSGYGPGHGQPGPQYGQMGSQGSGYSGYGPGGEQLSPRYGNESSGFGPGITPYGSDSQGYSQGGHGYNPSGAGYQLPPGGPGFSGYGPGHGQPGPQYGQIRPDGSGCAGYGPASGQLSPRYGNESSGYGQGGSGYQLPPGGPGFSGYGPGHGQPGPPGGYNRGPPQAGPSQYQQPDQYNERNPYGGAAGYNHGSAGPTGVYGPPNGQQPYEHRPPYGRPRSTEPQPAPPLPPQARQHSQQEQEEPRHPDLTIYKSSAQRFTENQAAQELEQSRRLAGSKPASRGAENPVPAEAAASKDKQQDASESKDKNEGPKGKSEDDNAPKATAKDKAIQDIVDWCRRNQEIVNDELKDIRTILMSSISPILCEKTHFYLAVFGTYKPNKPINRIQYFVGQFSVYMSKQQPKDVVVKGEDGKFYQYLLKGHEDLRLDERIMQFFRLINSLMNKETCFNGNLIQTICVMPISHSHGLVQWVPGTETLRNIVEEYRALHHVDPTIEYELANEMSVTSFDYLQPIRKMQIIEEIFKEVPDTDIANSFWLKTTSAELWFKKTDTFAISTSINSIVGYVIGLGDRHPSNLLIDRDSGKVVHIDFGDCFEKAMLRSLLPEVVPFRLTRMIVRAFGAAGVNGIYRSSFVNMSNLLRENARVLVMVLSVFVHEPLAVPDDAGTSIATSETLTEHININSSIENLKVDDIANSTDIGLLFASTNEIENKSSKEQMDERVVSSVEMRKRVMQKLTGNDFGDKKKMSVEEQATTLIKMATDTYNLSKMYSGWCPFW</sequence>
<dbReference type="PANTHER" id="PTHR11139">
    <property type="entry name" value="ATAXIA TELANGIECTASIA MUTATED ATM -RELATED"/>
    <property type="match status" value="1"/>
</dbReference>
<dbReference type="PROSITE" id="PS50290">
    <property type="entry name" value="PI3_4_KINASE_3"/>
    <property type="match status" value="1"/>
</dbReference>
<dbReference type="EMBL" id="JAPFFF010000014">
    <property type="protein sequence ID" value="KAK8871228.1"/>
    <property type="molecule type" value="Genomic_DNA"/>
</dbReference>
<dbReference type="InterPro" id="IPR036940">
    <property type="entry name" value="PI3/4_kinase_cat_sf"/>
</dbReference>
<feature type="region of interest" description="Disordered" evidence="1">
    <location>
        <begin position="2415"/>
        <end position="2746"/>
    </location>
</feature>
<comment type="caution">
    <text evidence="5">The sequence shown here is derived from an EMBL/GenBank/DDBJ whole genome shotgun (WGS) entry which is preliminary data.</text>
</comment>
<dbReference type="InterPro" id="IPR000403">
    <property type="entry name" value="PI3/4_kinase_cat_dom"/>
</dbReference>
<feature type="compositionally biased region" description="Basic and acidic residues" evidence="1">
    <location>
        <begin position="2712"/>
        <end position="2746"/>
    </location>
</feature>
<keyword evidence="6" id="KW-1185">Reference proteome</keyword>
<feature type="region of interest" description="Disordered" evidence="1">
    <location>
        <begin position="2120"/>
        <end position="2219"/>
    </location>
</feature>
<dbReference type="PROSITE" id="PS51189">
    <property type="entry name" value="FAT"/>
    <property type="match status" value="1"/>
</dbReference>
<dbReference type="SUPFAM" id="SSF48371">
    <property type="entry name" value="ARM repeat"/>
    <property type="match status" value="1"/>
</dbReference>
<feature type="compositionally biased region" description="Polar residues" evidence="1">
    <location>
        <begin position="2275"/>
        <end position="2290"/>
    </location>
</feature>
<evidence type="ECO:0000256" key="1">
    <source>
        <dbReference type="SAM" id="MobiDB-lite"/>
    </source>
</evidence>
<feature type="domain" description="PI3K/PI4K catalytic" evidence="2">
    <location>
        <begin position="2808"/>
        <end position="3122"/>
    </location>
</feature>
<dbReference type="InterPro" id="IPR003151">
    <property type="entry name" value="PIK-rel_kinase_FAT"/>
</dbReference>
<evidence type="ECO:0008006" key="7">
    <source>
        <dbReference type="Google" id="ProtNLM"/>
    </source>
</evidence>
<feature type="compositionally biased region" description="Gly residues" evidence="1">
    <location>
        <begin position="2319"/>
        <end position="2329"/>
    </location>
</feature>
<dbReference type="SMART" id="SM01343">
    <property type="entry name" value="FATC"/>
    <property type="match status" value="1"/>
</dbReference>
<feature type="compositionally biased region" description="Basic and acidic residues" evidence="1">
    <location>
        <begin position="2655"/>
        <end position="2666"/>
    </location>
</feature>
<feature type="compositionally biased region" description="Gly residues" evidence="1">
    <location>
        <begin position="2559"/>
        <end position="2578"/>
    </location>
</feature>
<feature type="compositionally biased region" description="Polar residues" evidence="1">
    <location>
        <begin position="2670"/>
        <end position="2683"/>
    </location>
</feature>
<dbReference type="InterPro" id="IPR050517">
    <property type="entry name" value="DDR_Repair_Kinase"/>
</dbReference>
<dbReference type="SMART" id="SM01345">
    <property type="entry name" value="Rapamycin_bind"/>
    <property type="match status" value="1"/>
</dbReference>
<dbReference type="Gene3D" id="3.30.1010.10">
    <property type="entry name" value="Phosphatidylinositol 3-kinase Catalytic Subunit, Chain A, domain 4"/>
    <property type="match status" value="1"/>
</dbReference>
<feature type="region of interest" description="Disordered" evidence="1">
    <location>
        <begin position="408"/>
        <end position="427"/>
    </location>
</feature>
<proteinExistence type="predicted"/>
<dbReference type="InterPro" id="IPR003152">
    <property type="entry name" value="FATC_dom"/>
</dbReference>
<dbReference type="PANTHER" id="PTHR11139:SF9">
    <property type="entry name" value="SERINE_THREONINE-PROTEIN KINASE MTOR"/>
    <property type="match status" value="1"/>
</dbReference>
<dbReference type="Pfam" id="PF11865">
    <property type="entry name" value="mTOR_dom"/>
    <property type="match status" value="1"/>
</dbReference>
<feature type="region of interest" description="Disordered" evidence="1">
    <location>
        <begin position="2272"/>
        <end position="2399"/>
    </location>
</feature>
<dbReference type="Gene3D" id="1.25.10.10">
    <property type="entry name" value="Leucine-rich Repeat Variant"/>
    <property type="match status" value="2"/>
</dbReference>
<dbReference type="InterPro" id="IPR026683">
    <property type="entry name" value="TOR_cat"/>
</dbReference>
<feature type="region of interest" description="Disordered" evidence="1">
    <location>
        <begin position="1231"/>
        <end position="1264"/>
    </location>
</feature>
<dbReference type="Gene3D" id="1.10.1070.11">
    <property type="entry name" value="Phosphatidylinositol 3-/4-kinase, catalytic domain"/>
    <property type="match status" value="1"/>
</dbReference>
<organism evidence="5 6">
    <name type="scientific">Tritrichomonas musculus</name>
    <dbReference type="NCBI Taxonomy" id="1915356"/>
    <lineage>
        <taxon>Eukaryota</taxon>
        <taxon>Metamonada</taxon>
        <taxon>Parabasalia</taxon>
        <taxon>Tritrichomonadida</taxon>
        <taxon>Tritrichomonadidae</taxon>
        <taxon>Tritrichomonas</taxon>
    </lineage>
</organism>
<evidence type="ECO:0000259" key="2">
    <source>
        <dbReference type="PROSITE" id="PS50290"/>
    </source>
</evidence>
<evidence type="ECO:0000259" key="3">
    <source>
        <dbReference type="PROSITE" id="PS51189"/>
    </source>
</evidence>
<protein>
    <recommendedName>
        <fullName evidence="7">Non-specific serine/threonine protein kinase</fullName>
    </recommendedName>
</protein>
<dbReference type="Pfam" id="PF02259">
    <property type="entry name" value="FAT"/>
    <property type="match status" value="1"/>
</dbReference>
<dbReference type="Pfam" id="PF00454">
    <property type="entry name" value="PI3_PI4_kinase"/>
    <property type="match status" value="1"/>
</dbReference>
<dbReference type="PROSITE" id="PS51190">
    <property type="entry name" value="FATC"/>
    <property type="match status" value="1"/>
</dbReference>
<dbReference type="InterPro" id="IPR016024">
    <property type="entry name" value="ARM-type_fold"/>
</dbReference>
<feature type="compositionally biased region" description="Basic and acidic residues" evidence="1">
    <location>
        <begin position="2120"/>
        <end position="2167"/>
    </location>
</feature>
<dbReference type="Pfam" id="PF02260">
    <property type="entry name" value="FATC"/>
    <property type="match status" value="1"/>
</dbReference>
<feature type="compositionally biased region" description="Polar residues" evidence="1">
    <location>
        <begin position="2585"/>
        <end position="2594"/>
    </location>
</feature>
<evidence type="ECO:0000259" key="4">
    <source>
        <dbReference type="PROSITE" id="PS51190"/>
    </source>
</evidence>
<reference evidence="5 6" key="1">
    <citation type="submission" date="2024-04" db="EMBL/GenBank/DDBJ databases">
        <title>Tritrichomonas musculus Genome.</title>
        <authorList>
            <person name="Alves-Ferreira E."/>
            <person name="Grigg M."/>
            <person name="Lorenzi H."/>
            <person name="Galac M."/>
        </authorList>
    </citation>
    <scope>NUCLEOTIDE SEQUENCE [LARGE SCALE GENOMIC DNA]</scope>
    <source>
        <strain evidence="5 6">EAF2021</strain>
    </source>
</reference>
<dbReference type="InterPro" id="IPR011009">
    <property type="entry name" value="Kinase-like_dom_sf"/>
</dbReference>
<feature type="compositionally biased region" description="Gly residues" evidence="1">
    <location>
        <begin position="2360"/>
        <end position="2374"/>
    </location>
</feature>
<gene>
    <name evidence="5" type="ORF">M9Y10_009142</name>
</gene>
<evidence type="ECO:0000313" key="5">
    <source>
        <dbReference type="EMBL" id="KAK8871228.1"/>
    </source>
</evidence>
<feature type="domain" description="FATC" evidence="4">
    <location>
        <begin position="3163"/>
        <end position="3195"/>
    </location>
</feature>
<feature type="compositionally biased region" description="Basic residues" evidence="1">
    <location>
        <begin position="1251"/>
        <end position="1261"/>
    </location>
</feature>
<dbReference type="InterPro" id="IPR024585">
    <property type="entry name" value="mTOR_dom"/>
</dbReference>
<evidence type="ECO:0000313" key="6">
    <source>
        <dbReference type="Proteomes" id="UP001470230"/>
    </source>
</evidence>
<dbReference type="SMART" id="SM01346">
    <property type="entry name" value="DUF3385"/>
    <property type="match status" value="1"/>
</dbReference>
<feature type="domain" description="FAT" evidence="3">
    <location>
        <begin position="1405"/>
        <end position="2003"/>
    </location>
</feature>
<feature type="compositionally biased region" description="Gly residues" evidence="1">
    <location>
        <begin position="2498"/>
        <end position="2509"/>
    </location>
</feature>
<dbReference type="Proteomes" id="UP001470230">
    <property type="component" value="Unassembled WGS sequence"/>
</dbReference>
<dbReference type="SUPFAM" id="SSF56112">
    <property type="entry name" value="Protein kinase-like (PK-like)"/>
    <property type="match status" value="1"/>
</dbReference>
<feature type="compositionally biased region" description="Gly residues" evidence="1">
    <location>
        <begin position="2436"/>
        <end position="2449"/>
    </location>
</feature>
<dbReference type="InterPro" id="IPR011989">
    <property type="entry name" value="ARM-like"/>
</dbReference>
<accession>A0ABR2IZY8</accession>
<feature type="compositionally biased region" description="Gly residues" evidence="1">
    <location>
        <begin position="2416"/>
        <end position="2427"/>
    </location>
</feature>
<dbReference type="SMART" id="SM00146">
    <property type="entry name" value="PI3Kc"/>
    <property type="match status" value="1"/>
</dbReference>
<name>A0ABR2IZY8_9EUKA</name>
<dbReference type="CDD" id="cd05169">
    <property type="entry name" value="PIKKc_TOR"/>
    <property type="match status" value="1"/>
</dbReference>